<protein>
    <recommendedName>
        <fullName evidence="6">PhoH-like protein</fullName>
    </recommendedName>
</protein>
<evidence type="ECO:0000259" key="8">
    <source>
        <dbReference type="Pfam" id="PF02562"/>
    </source>
</evidence>
<keyword evidence="5" id="KW-0067">ATP-binding</keyword>
<dbReference type="AlphaFoldDB" id="A0A017TCY8"/>
<proteinExistence type="inferred from homology"/>
<comment type="subcellular location">
    <subcellularLocation>
        <location evidence="1">Cytoplasm</location>
    </subcellularLocation>
</comment>
<dbReference type="FunFam" id="3.40.50.300:FF:000013">
    <property type="entry name" value="PhoH family ATPase"/>
    <property type="match status" value="1"/>
</dbReference>
<keyword evidence="3" id="KW-0963">Cytoplasm</keyword>
<organism evidence="9 10">
    <name type="scientific">Chondromyces apiculatus DSM 436</name>
    <dbReference type="NCBI Taxonomy" id="1192034"/>
    <lineage>
        <taxon>Bacteria</taxon>
        <taxon>Pseudomonadati</taxon>
        <taxon>Myxococcota</taxon>
        <taxon>Polyangia</taxon>
        <taxon>Polyangiales</taxon>
        <taxon>Polyangiaceae</taxon>
        <taxon>Chondromyces</taxon>
    </lineage>
</organism>
<evidence type="ECO:0000256" key="4">
    <source>
        <dbReference type="ARBA" id="ARBA00022741"/>
    </source>
</evidence>
<comment type="caution">
    <text evidence="9">The sequence shown here is derived from an EMBL/GenBank/DDBJ whole genome shotgun (WGS) entry which is preliminary data.</text>
</comment>
<evidence type="ECO:0000313" key="9">
    <source>
        <dbReference type="EMBL" id="EYF06680.1"/>
    </source>
</evidence>
<feature type="region of interest" description="Disordered" evidence="7">
    <location>
        <begin position="1"/>
        <end position="36"/>
    </location>
</feature>
<dbReference type="InterPro" id="IPR003714">
    <property type="entry name" value="PhoH"/>
</dbReference>
<sequence length="402" mass="43501">MAQNSGTNSGMTSETNSETNSEMTSGMNKEASLPESATVRVTAEVEVLDQGTLVGLAGPGNEHIRIIARTLGIEAGVRGNKILLAGESDKVALAERCLAEAAQILRSGVVLDPQDYARGAQAMRDEPGVTLRELFEDVVLITPRRRPITAKGVAQKRYIQAIRAHDLTFGIGPAGTGKTYLAMAMAVHALLERRVKRIILTRPAVEAGERLGFLPGDLAEKVNPYLRPLYDALHDMMDPDKAQGLVTRGQIEVAPLAFMRGRTLNDCFVILDEAQNATSDQMRMFLTRLGYASRAVVTGDVTQVDLPHGARSGLAEARGLLGHVEGIAFCSFTDVDVVRHPLVQRIIIAYERRDAEQAQRREAEQAQRREGSGPRGAREGYGETSPPAEAAGTASEIDPRRT</sequence>
<dbReference type="Gene3D" id="3.40.50.300">
    <property type="entry name" value="P-loop containing nucleotide triphosphate hydrolases"/>
    <property type="match status" value="1"/>
</dbReference>
<evidence type="ECO:0000256" key="6">
    <source>
        <dbReference type="ARBA" id="ARBA00039970"/>
    </source>
</evidence>
<evidence type="ECO:0000256" key="7">
    <source>
        <dbReference type="SAM" id="MobiDB-lite"/>
    </source>
</evidence>
<dbReference type="Pfam" id="PF02562">
    <property type="entry name" value="PhoH"/>
    <property type="match status" value="1"/>
</dbReference>
<evidence type="ECO:0000313" key="10">
    <source>
        <dbReference type="Proteomes" id="UP000019678"/>
    </source>
</evidence>
<dbReference type="InterPro" id="IPR027417">
    <property type="entry name" value="P-loop_NTPase"/>
</dbReference>
<accession>A0A017TCY8</accession>
<evidence type="ECO:0000256" key="3">
    <source>
        <dbReference type="ARBA" id="ARBA00022490"/>
    </source>
</evidence>
<name>A0A017TCY8_9BACT</name>
<feature type="region of interest" description="Disordered" evidence="7">
    <location>
        <begin position="357"/>
        <end position="402"/>
    </location>
</feature>
<dbReference type="eggNOG" id="COG1702">
    <property type="taxonomic scope" value="Bacteria"/>
</dbReference>
<keyword evidence="4" id="KW-0547">Nucleotide-binding</keyword>
<feature type="domain" description="PhoH-like protein" evidence="8">
    <location>
        <begin position="148"/>
        <end position="351"/>
    </location>
</feature>
<dbReference type="InterPro" id="IPR051451">
    <property type="entry name" value="PhoH2-like"/>
</dbReference>
<dbReference type="PANTHER" id="PTHR30473">
    <property type="entry name" value="PROTEIN PHOH"/>
    <property type="match status" value="1"/>
</dbReference>
<dbReference type="SUPFAM" id="SSF52540">
    <property type="entry name" value="P-loop containing nucleoside triphosphate hydrolases"/>
    <property type="match status" value="1"/>
</dbReference>
<dbReference type="GO" id="GO:0005524">
    <property type="term" value="F:ATP binding"/>
    <property type="evidence" value="ECO:0007669"/>
    <property type="project" value="UniProtKB-KW"/>
</dbReference>
<keyword evidence="10" id="KW-1185">Reference proteome</keyword>
<dbReference type="STRING" id="1192034.CAP_1810"/>
<feature type="compositionally biased region" description="Basic and acidic residues" evidence="7">
    <location>
        <begin position="357"/>
        <end position="381"/>
    </location>
</feature>
<dbReference type="Proteomes" id="UP000019678">
    <property type="component" value="Unassembled WGS sequence"/>
</dbReference>
<evidence type="ECO:0000256" key="2">
    <source>
        <dbReference type="ARBA" id="ARBA00010393"/>
    </source>
</evidence>
<dbReference type="PANTHER" id="PTHR30473:SF1">
    <property type="entry name" value="PHOH-LIKE PROTEIN"/>
    <property type="match status" value="1"/>
</dbReference>
<comment type="similarity">
    <text evidence="2">Belongs to the PhoH family.</text>
</comment>
<dbReference type="GO" id="GO:0005829">
    <property type="term" value="C:cytosol"/>
    <property type="evidence" value="ECO:0007669"/>
    <property type="project" value="TreeGrafter"/>
</dbReference>
<gene>
    <name evidence="9" type="ORF">CAP_1810</name>
</gene>
<feature type="compositionally biased region" description="Polar residues" evidence="7">
    <location>
        <begin position="1"/>
        <end position="27"/>
    </location>
</feature>
<reference evidence="9 10" key="1">
    <citation type="submission" date="2013-05" db="EMBL/GenBank/DDBJ databases">
        <title>Genome assembly of Chondromyces apiculatus DSM 436.</title>
        <authorList>
            <person name="Sharma G."/>
            <person name="Khatri I."/>
            <person name="Kaur C."/>
            <person name="Mayilraj S."/>
            <person name="Subramanian S."/>
        </authorList>
    </citation>
    <scope>NUCLEOTIDE SEQUENCE [LARGE SCALE GENOMIC DNA]</scope>
    <source>
        <strain evidence="9 10">DSM 436</strain>
    </source>
</reference>
<dbReference type="EMBL" id="ASRX01000015">
    <property type="protein sequence ID" value="EYF06680.1"/>
    <property type="molecule type" value="Genomic_DNA"/>
</dbReference>
<evidence type="ECO:0000256" key="1">
    <source>
        <dbReference type="ARBA" id="ARBA00004496"/>
    </source>
</evidence>
<evidence type="ECO:0000256" key="5">
    <source>
        <dbReference type="ARBA" id="ARBA00022840"/>
    </source>
</evidence>